<dbReference type="Pfam" id="PF01479">
    <property type="entry name" value="S4"/>
    <property type="match status" value="1"/>
</dbReference>
<dbReference type="InterPro" id="IPR002877">
    <property type="entry name" value="RNA_MeTrfase_FtsJ_dom"/>
</dbReference>
<dbReference type="InterPro" id="IPR002942">
    <property type="entry name" value="S4_RNA-bd"/>
</dbReference>
<proteinExistence type="inferred from homology"/>
<evidence type="ECO:0000256" key="2">
    <source>
        <dbReference type="ARBA" id="ARBA00029460"/>
    </source>
</evidence>
<dbReference type="EMBL" id="CAEZUH010000028">
    <property type="protein sequence ID" value="CAB4591335.1"/>
    <property type="molecule type" value="Genomic_DNA"/>
</dbReference>
<evidence type="ECO:0000259" key="3">
    <source>
        <dbReference type="SMART" id="SM00363"/>
    </source>
</evidence>
<dbReference type="Gene3D" id="3.10.290.10">
    <property type="entry name" value="RNA-binding S4 domain"/>
    <property type="match status" value="1"/>
</dbReference>
<dbReference type="SMART" id="SM00363">
    <property type="entry name" value="S4"/>
    <property type="match status" value="1"/>
</dbReference>
<organism evidence="4">
    <name type="scientific">freshwater metagenome</name>
    <dbReference type="NCBI Taxonomy" id="449393"/>
    <lineage>
        <taxon>unclassified sequences</taxon>
        <taxon>metagenomes</taxon>
        <taxon>ecological metagenomes</taxon>
    </lineage>
</organism>
<dbReference type="PANTHER" id="PTHR32319:SF0">
    <property type="entry name" value="BACTERIAL HEMOLYSIN-LIKE PROTEIN"/>
    <property type="match status" value="1"/>
</dbReference>
<gene>
    <name evidence="4" type="ORF">UFOPK1508_00485</name>
    <name evidence="5" type="ORF">UFOPK1798_00456</name>
</gene>
<dbReference type="GO" id="GO:0003723">
    <property type="term" value="F:RNA binding"/>
    <property type="evidence" value="ECO:0007669"/>
    <property type="project" value="UniProtKB-KW"/>
</dbReference>
<dbReference type="SUPFAM" id="SSF55174">
    <property type="entry name" value="Alpha-L RNA-binding motif"/>
    <property type="match status" value="1"/>
</dbReference>
<feature type="domain" description="RNA-binding S4" evidence="3">
    <location>
        <begin position="3"/>
        <end position="68"/>
    </location>
</feature>
<dbReference type="NCBIfam" id="TIGR00478">
    <property type="entry name" value="tly"/>
    <property type="match status" value="1"/>
</dbReference>
<dbReference type="Gene3D" id="3.40.50.150">
    <property type="entry name" value="Vaccinia Virus protein VP39"/>
    <property type="match status" value="1"/>
</dbReference>
<evidence type="ECO:0000256" key="1">
    <source>
        <dbReference type="ARBA" id="ARBA00022884"/>
    </source>
</evidence>
<dbReference type="InterPro" id="IPR029063">
    <property type="entry name" value="SAM-dependent_MTases_sf"/>
</dbReference>
<keyword evidence="1" id="KW-0694">RNA-binding</keyword>
<reference evidence="4" key="1">
    <citation type="submission" date="2020-05" db="EMBL/GenBank/DDBJ databases">
        <authorList>
            <person name="Chiriac C."/>
            <person name="Salcher M."/>
            <person name="Ghai R."/>
            <person name="Kavagutti S V."/>
        </authorList>
    </citation>
    <scope>NUCLEOTIDE SEQUENCE</scope>
</reference>
<dbReference type="GO" id="GO:0008168">
    <property type="term" value="F:methyltransferase activity"/>
    <property type="evidence" value="ECO:0007669"/>
    <property type="project" value="InterPro"/>
</dbReference>
<dbReference type="InterPro" id="IPR004538">
    <property type="entry name" value="Hemolysin_A/TlyA"/>
</dbReference>
<dbReference type="SUPFAM" id="SSF53335">
    <property type="entry name" value="S-adenosyl-L-methionine-dependent methyltransferases"/>
    <property type="match status" value="1"/>
</dbReference>
<dbReference type="CDD" id="cd02440">
    <property type="entry name" value="AdoMet_MTases"/>
    <property type="match status" value="1"/>
</dbReference>
<dbReference type="InterPro" id="IPR036986">
    <property type="entry name" value="S4_RNA-bd_sf"/>
</dbReference>
<dbReference type="PIRSF" id="PIRSF005578">
    <property type="entry name" value="TlyA"/>
    <property type="match status" value="1"/>
</dbReference>
<dbReference type="AlphaFoldDB" id="A0A6J6CQ08"/>
<dbReference type="EMBL" id="CAEZSW010000042">
    <property type="protein sequence ID" value="CAB4551868.1"/>
    <property type="molecule type" value="Genomic_DNA"/>
</dbReference>
<dbReference type="GO" id="GO:0032259">
    <property type="term" value="P:methylation"/>
    <property type="evidence" value="ECO:0007669"/>
    <property type="project" value="InterPro"/>
</dbReference>
<protein>
    <submittedName>
        <fullName evidence="4">Unannotated protein</fullName>
    </submittedName>
</protein>
<name>A0A6J6CQ08_9ZZZZ</name>
<dbReference type="PANTHER" id="PTHR32319">
    <property type="entry name" value="BACTERIAL HEMOLYSIN-LIKE PROTEIN"/>
    <property type="match status" value="1"/>
</dbReference>
<dbReference type="InterPro" id="IPR047048">
    <property type="entry name" value="TlyA"/>
</dbReference>
<dbReference type="CDD" id="cd00165">
    <property type="entry name" value="S4"/>
    <property type="match status" value="1"/>
</dbReference>
<accession>A0A6J6CQ08</accession>
<dbReference type="PROSITE" id="PS50889">
    <property type="entry name" value="S4"/>
    <property type="match status" value="1"/>
</dbReference>
<dbReference type="Pfam" id="PF01728">
    <property type="entry name" value="FtsJ"/>
    <property type="match status" value="1"/>
</dbReference>
<evidence type="ECO:0000313" key="5">
    <source>
        <dbReference type="EMBL" id="CAB4591335.1"/>
    </source>
</evidence>
<evidence type="ECO:0000313" key="4">
    <source>
        <dbReference type="EMBL" id="CAB4551868.1"/>
    </source>
</evidence>
<comment type="similarity">
    <text evidence="2">Belongs to the TlyA family.</text>
</comment>
<sequence length="262" mass="27503">MKSRLDAELVRRGLARSREVAADLIAANKVLVNGMVVSKSASVVDAQSSIKLADEQDEYVSRGGHKLSGALDHFSNLNVAGVTALDAGASTGGFTDVLLKRGVKKVVAVDVGYGQLAWQLQSDARVKILDRVNVRHLTAAQVGEQIDLVVADLSFISLKLVLPALFSVASEAANFLVMVKPQFEVGKDKLGAGGVVRDAQLRKEAVAAVAASAYEQGFGCLGVVASPLPGPSGNVEYFLWLQKGAPALRQVDLDLAIETGPA</sequence>